<protein>
    <submittedName>
        <fullName evidence="3">Uncharacterized protein</fullName>
    </submittedName>
</protein>
<proteinExistence type="predicted"/>
<keyword evidence="2" id="KW-0472">Membrane</keyword>
<dbReference type="RefSeq" id="WP_147121816.1">
    <property type="nucleotide sequence ID" value="NZ_VOPY01000001.1"/>
</dbReference>
<name>A0A5C6UM58_9SPHN</name>
<dbReference type="Proteomes" id="UP000321129">
    <property type="component" value="Unassembled WGS sequence"/>
</dbReference>
<dbReference type="EMBL" id="VOPY01000001">
    <property type="protein sequence ID" value="TXC73979.1"/>
    <property type="molecule type" value="Genomic_DNA"/>
</dbReference>
<feature type="transmembrane region" description="Helical" evidence="2">
    <location>
        <begin position="20"/>
        <end position="41"/>
    </location>
</feature>
<evidence type="ECO:0000256" key="1">
    <source>
        <dbReference type="SAM" id="MobiDB-lite"/>
    </source>
</evidence>
<keyword evidence="4" id="KW-1185">Reference proteome</keyword>
<evidence type="ECO:0000256" key="2">
    <source>
        <dbReference type="SAM" id="Phobius"/>
    </source>
</evidence>
<evidence type="ECO:0000313" key="4">
    <source>
        <dbReference type="Proteomes" id="UP000321129"/>
    </source>
</evidence>
<feature type="region of interest" description="Disordered" evidence="1">
    <location>
        <begin position="64"/>
        <end position="115"/>
    </location>
</feature>
<reference evidence="3 4" key="1">
    <citation type="submission" date="2019-08" db="EMBL/GenBank/DDBJ databases">
        <title>Sphingorhabdus soil sp. nov., isolated from arctic soil.</title>
        <authorList>
            <person name="Liu Y."/>
        </authorList>
    </citation>
    <scope>NUCLEOTIDE SEQUENCE [LARGE SCALE GENOMIC DNA]</scope>
    <source>
        <strain evidence="3 4">D-2Q-5-6</strain>
    </source>
</reference>
<dbReference type="OrthoDB" id="10015030at2"/>
<keyword evidence="2" id="KW-1133">Transmembrane helix</keyword>
<gene>
    <name evidence="3" type="ORF">FSZ31_04455</name>
</gene>
<comment type="caution">
    <text evidence="3">The sequence shown here is derived from an EMBL/GenBank/DDBJ whole genome shotgun (WGS) entry which is preliminary data.</text>
</comment>
<organism evidence="3 4">
    <name type="scientific">Flavisphingopyxis soli</name>
    <dbReference type="NCBI Taxonomy" id="2601267"/>
    <lineage>
        <taxon>Bacteria</taxon>
        <taxon>Pseudomonadati</taxon>
        <taxon>Pseudomonadota</taxon>
        <taxon>Alphaproteobacteria</taxon>
        <taxon>Sphingomonadales</taxon>
        <taxon>Sphingopyxidaceae</taxon>
        <taxon>Flavisphingopyxis</taxon>
    </lineage>
</organism>
<dbReference type="AlphaFoldDB" id="A0A5C6UM58"/>
<feature type="compositionally biased region" description="Basic and acidic residues" evidence="1">
    <location>
        <begin position="65"/>
        <end position="83"/>
    </location>
</feature>
<keyword evidence="2" id="KW-0812">Transmembrane</keyword>
<accession>A0A5C6UM58</accession>
<sequence>MMFLIPVLGPWLVKRCSEKVAKAASWGLIALAVILGLWWAYTAIYNDGRNDLLTEQAVAQAKADALQRDRERKADDRRREELKAGQAIDDQQRKELENATENLPDAAPGARQRSRVCIELRQQARAKGKPEPAC</sequence>
<evidence type="ECO:0000313" key="3">
    <source>
        <dbReference type="EMBL" id="TXC73979.1"/>
    </source>
</evidence>